<dbReference type="SUPFAM" id="SSF49870">
    <property type="entry name" value="Osmotin, thaumatin-like protein"/>
    <property type="match status" value="1"/>
</dbReference>
<name>A0A7S2M811_9STRA</name>
<evidence type="ECO:0000256" key="1">
    <source>
        <dbReference type="SAM" id="SignalP"/>
    </source>
</evidence>
<dbReference type="AlphaFoldDB" id="A0A7S2M811"/>
<dbReference type="InterPro" id="IPR037176">
    <property type="entry name" value="Osmotin/thaumatin-like_sf"/>
</dbReference>
<dbReference type="EMBL" id="HBGZ01030220">
    <property type="protein sequence ID" value="CAD9627891.1"/>
    <property type="molecule type" value="Transcribed_RNA"/>
</dbReference>
<reference evidence="2" key="1">
    <citation type="submission" date="2021-01" db="EMBL/GenBank/DDBJ databases">
        <authorList>
            <person name="Corre E."/>
            <person name="Pelletier E."/>
            <person name="Niang G."/>
            <person name="Scheremetjew M."/>
            <person name="Finn R."/>
            <person name="Kale V."/>
            <person name="Holt S."/>
            <person name="Cochrane G."/>
            <person name="Meng A."/>
            <person name="Brown T."/>
            <person name="Cohen L."/>
        </authorList>
    </citation>
    <scope>NUCLEOTIDE SEQUENCE</scope>
    <source>
        <strain evidence="2">SM1012Den-03</strain>
    </source>
</reference>
<organism evidence="2">
    <name type="scientific">Skeletonema marinoi</name>
    <dbReference type="NCBI Taxonomy" id="267567"/>
    <lineage>
        <taxon>Eukaryota</taxon>
        <taxon>Sar</taxon>
        <taxon>Stramenopiles</taxon>
        <taxon>Ochrophyta</taxon>
        <taxon>Bacillariophyta</taxon>
        <taxon>Coscinodiscophyceae</taxon>
        <taxon>Thalassiosirophycidae</taxon>
        <taxon>Thalassiosirales</taxon>
        <taxon>Skeletonemataceae</taxon>
        <taxon>Skeletonema</taxon>
        <taxon>Skeletonema marinoi-dohrnii complex</taxon>
    </lineage>
</organism>
<protein>
    <submittedName>
        <fullName evidence="2">Uncharacterized protein</fullName>
    </submittedName>
</protein>
<dbReference type="Gene3D" id="2.60.110.10">
    <property type="entry name" value="Thaumatin"/>
    <property type="match status" value="1"/>
</dbReference>
<gene>
    <name evidence="2" type="ORF">SMAR0320_LOCUS21530</name>
</gene>
<accession>A0A7S2M811</accession>
<feature type="chain" id="PRO_5031476349" evidence="1">
    <location>
        <begin position="20"/>
        <end position="441"/>
    </location>
</feature>
<feature type="signal peptide" evidence="1">
    <location>
        <begin position="1"/>
        <end position="19"/>
    </location>
</feature>
<evidence type="ECO:0000313" key="2">
    <source>
        <dbReference type="EMBL" id="CAD9627891.1"/>
    </source>
</evidence>
<keyword evidence="1" id="KW-0732">Signal</keyword>
<sequence>MNFNAVAHFLLLTVASSDAAFLRSGAEDAAAAAAAGVCSDGQIYVVNNCGATLKHGHGDVKGTKTIQSGCQDLSGPGQRIWVGSDDSTVYSQHNTLFEYSYWSPGHNGDFQLSWDVSLLTGYNYPVKVENNGQTLLDVTGPSCGGVREGLFPCSQKANACVENSYKWQPICAGCNSSCCDTTDDDHDCNPPDIDNTQNMVLTFCPNDQGASFLSDTFIEFNTLKRITDELKAAKKHAALPQAQYAGVYLASDAVVDTHLQLEEISSDASESDAVTLDVTVTADVEALQTCVHEGHPVTVFYSAHDYVNLTSSQTTTHSITQTVAGFHFGIQVNDWYWRSNANPYTGQWSDNAGMEVIIKDPSTCHFELTPSWGDSGAPDAREVLGLSSSMSASGGCSFTVTRKANSSLHITKDCVGPCIGADEKGCTCIAGGSTASCPTEK</sequence>
<proteinExistence type="predicted"/>